<keyword evidence="1" id="KW-1133">Transmembrane helix</keyword>
<protein>
    <recommendedName>
        <fullName evidence="2">CWH43-like N-terminal domain-containing protein</fullName>
    </recommendedName>
</protein>
<evidence type="ECO:0000313" key="4">
    <source>
        <dbReference type="Proteomes" id="UP000014680"/>
    </source>
</evidence>
<sequence>MSLKTLKRLPQLMFYAGMIAVTTILVCFLLATFLNHYPTELFLPFISLTGYKAPERYLYALGFGSAGVLFLYCSYYIHYYILSFTNLFTKQQISRLFYILSSGVVFFMIHAFIPLQDDIITTKTLTIWSTIHQSSAGVFFMLVLLHTSFVFYYTNHNENTFIYFDERATKIRKHCALGCGLTVVLAMVVHPTTVSILGKDSAKVVSGMAALAQWILVGLIILIFVSYSMDVTKILPRIAESETETHKERKD</sequence>
<keyword evidence="1" id="KW-0812">Transmembrane</keyword>
<evidence type="ECO:0000259" key="2">
    <source>
        <dbReference type="Pfam" id="PF10277"/>
    </source>
</evidence>
<accession>A0A0A1TWL5</accession>
<dbReference type="InterPro" id="IPR019402">
    <property type="entry name" value="CWH43_N"/>
</dbReference>
<dbReference type="EMBL" id="KB207048">
    <property type="protein sequence ID" value="ELP85604.1"/>
    <property type="molecule type" value="Genomic_DNA"/>
</dbReference>
<feature type="transmembrane region" description="Helical" evidence="1">
    <location>
        <begin position="135"/>
        <end position="154"/>
    </location>
</feature>
<feature type="domain" description="CWH43-like N-terminal" evidence="2">
    <location>
        <begin position="13"/>
        <end position="231"/>
    </location>
</feature>
<dbReference type="RefSeq" id="XP_004184950.1">
    <property type="nucleotide sequence ID" value="XM_004184902.1"/>
</dbReference>
<feature type="transmembrane region" description="Helical" evidence="1">
    <location>
        <begin position="57"/>
        <end position="75"/>
    </location>
</feature>
<reference evidence="3 4" key="1">
    <citation type="submission" date="2012-10" db="EMBL/GenBank/DDBJ databases">
        <authorList>
            <person name="Zafar N."/>
            <person name="Inman J."/>
            <person name="Hall N."/>
            <person name="Lorenzi H."/>
            <person name="Caler E."/>
        </authorList>
    </citation>
    <scope>NUCLEOTIDE SEQUENCE [LARGE SCALE GENOMIC DNA]</scope>
    <source>
        <strain evidence="3 4">IP1</strain>
    </source>
</reference>
<dbReference type="OrthoDB" id="26796at2759"/>
<dbReference type="KEGG" id="eiv:EIN_408830"/>
<proteinExistence type="predicted"/>
<evidence type="ECO:0000313" key="3">
    <source>
        <dbReference type="EMBL" id="ELP85604.1"/>
    </source>
</evidence>
<dbReference type="AlphaFoldDB" id="A0A0A1TWL5"/>
<dbReference type="Proteomes" id="UP000014680">
    <property type="component" value="Unassembled WGS sequence"/>
</dbReference>
<name>A0A0A1TWL5_ENTIV</name>
<dbReference type="Pfam" id="PF10277">
    <property type="entry name" value="Frag1"/>
    <property type="match status" value="1"/>
</dbReference>
<feature type="transmembrane region" description="Helical" evidence="1">
    <location>
        <begin position="12"/>
        <end position="37"/>
    </location>
</feature>
<dbReference type="VEuPathDB" id="AmoebaDB:EIN_408830"/>
<dbReference type="GeneID" id="14884635"/>
<keyword evidence="1" id="KW-0472">Membrane</keyword>
<evidence type="ECO:0000256" key="1">
    <source>
        <dbReference type="SAM" id="Phobius"/>
    </source>
</evidence>
<keyword evidence="4" id="KW-1185">Reference proteome</keyword>
<feature type="transmembrane region" description="Helical" evidence="1">
    <location>
        <begin position="96"/>
        <end position="115"/>
    </location>
</feature>
<dbReference type="OMA" id="TIWSTIH"/>
<feature type="transmembrane region" description="Helical" evidence="1">
    <location>
        <begin position="175"/>
        <end position="198"/>
    </location>
</feature>
<organism evidence="3 4">
    <name type="scientific">Entamoeba invadens IP1</name>
    <dbReference type="NCBI Taxonomy" id="370355"/>
    <lineage>
        <taxon>Eukaryota</taxon>
        <taxon>Amoebozoa</taxon>
        <taxon>Evosea</taxon>
        <taxon>Archamoebae</taxon>
        <taxon>Mastigamoebida</taxon>
        <taxon>Entamoebidae</taxon>
        <taxon>Entamoeba</taxon>
    </lineage>
</organism>
<feature type="transmembrane region" description="Helical" evidence="1">
    <location>
        <begin position="204"/>
        <end position="227"/>
    </location>
</feature>
<gene>
    <name evidence="3" type="ORF">EIN_408830</name>
</gene>